<dbReference type="Proteomes" id="UP000288805">
    <property type="component" value="Unassembled WGS sequence"/>
</dbReference>
<protein>
    <submittedName>
        <fullName evidence="4">DEAD-box ATP-dependent RNA helicase 15</fullName>
    </submittedName>
</protein>
<evidence type="ECO:0000256" key="1">
    <source>
        <dbReference type="ARBA" id="ARBA00022884"/>
    </source>
</evidence>
<dbReference type="Gene3D" id="3.40.50.300">
    <property type="entry name" value="P-loop containing nucleotide triphosphate hydrolases"/>
    <property type="match status" value="1"/>
</dbReference>
<dbReference type="GO" id="GO:0004386">
    <property type="term" value="F:helicase activity"/>
    <property type="evidence" value="ECO:0007669"/>
    <property type="project" value="UniProtKB-KW"/>
</dbReference>
<keyword evidence="4" id="KW-0547">Nucleotide-binding</keyword>
<feature type="domain" description="Helicase C-terminal" evidence="3">
    <location>
        <begin position="28"/>
        <end position="85"/>
    </location>
</feature>
<keyword evidence="2" id="KW-0812">Transmembrane</keyword>
<keyword evidence="1" id="KW-0694">RNA-binding</keyword>
<comment type="caution">
    <text evidence="4">The sequence shown here is derived from an EMBL/GenBank/DDBJ whole genome shotgun (WGS) entry which is preliminary data.</text>
</comment>
<reference evidence="4 5" key="1">
    <citation type="journal article" date="2018" name="PLoS Genet.">
        <title>Population sequencing reveals clonal diversity and ancestral inbreeding in the grapevine cultivar Chardonnay.</title>
        <authorList>
            <person name="Roach M.J."/>
            <person name="Johnson D.L."/>
            <person name="Bohlmann J."/>
            <person name="van Vuuren H.J."/>
            <person name="Jones S.J."/>
            <person name="Pretorius I.S."/>
            <person name="Schmidt S.A."/>
            <person name="Borneman A.R."/>
        </authorList>
    </citation>
    <scope>NUCLEOTIDE SEQUENCE [LARGE SCALE GENOMIC DNA]</scope>
    <source>
        <strain evidence="5">cv. Chardonnay</strain>
        <tissue evidence="4">Leaf</tissue>
    </source>
</reference>
<accession>A0A438HIV0</accession>
<dbReference type="GO" id="GO:0003723">
    <property type="term" value="F:RNA binding"/>
    <property type="evidence" value="ECO:0007669"/>
    <property type="project" value="UniProtKB-KW"/>
</dbReference>
<feature type="transmembrane region" description="Helical" evidence="2">
    <location>
        <begin position="89"/>
        <end position="107"/>
    </location>
</feature>
<dbReference type="EMBL" id="QGNW01000216">
    <property type="protein sequence ID" value="RVW84384.1"/>
    <property type="molecule type" value="Genomic_DNA"/>
</dbReference>
<evidence type="ECO:0000313" key="4">
    <source>
        <dbReference type="EMBL" id="RVW84384.1"/>
    </source>
</evidence>
<organism evidence="4 5">
    <name type="scientific">Vitis vinifera</name>
    <name type="common">Grape</name>
    <dbReference type="NCBI Taxonomy" id="29760"/>
    <lineage>
        <taxon>Eukaryota</taxon>
        <taxon>Viridiplantae</taxon>
        <taxon>Streptophyta</taxon>
        <taxon>Embryophyta</taxon>
        <taxon>Tracheophyta</taxon>
        <taxon>Spermatophyta</taxon>
        <taxon>Magnoliopsida</taxon>
        <taxon>eudicotyledons</taxon>
        <taxon>Gunneridae</taxon>
        <taxon>Pentapetalae</taxon>
        <taxon>rosids</taxon>
        <taxon>Vitales</taxon>
        <taxon>Vitaceae</taxon>
        <taxon>Viteae</taxon>
        <taxon>Vitis</taxon>
    </lineage>
</organism>
<name>A0A438HIV0_VITVI</name>
<dbReference type="InterPro" id="IPR001650">
    <property type="entry name" value="Helicase_C-like"/>
</dbReference>
<dbReference type="Pfam" id="PF00271">
    <property type="entry name" value="Helicase_C"/>
    <property type="match status" value="1"/>
</dbReference>
<keyword evidence="2" id="KW-1133">Transmembrane helix</keyword>
<evidence type="ECO:0000313" key="5">
    <source>
        <dbReference type="Proteomes" id="UP000288805"/>
    </source>
</evidence>
<evidence type="ECO:0000256" key="2">
    <source>
        <dbReference type="SAM" id="Phobius"/>
    </source>
</evidence>
<keyword evidence="2" id="KW-0472">Membrane</keyword>
<dbReference type="PANTHER" id="PTHR47958">
    <property type="entry name" value="ATP-DEPENDENT RNA HELICASE DBP3"/>
    <property type="match status" value="1"/>
</dbReference>
<keyword evidence="4" id="KW-0347">Helicase</keyword>
<gene>
    <name evidence="4" type="primary">RH15_1</name>
    <name evidence="4" type="ORF">CK203_040641</name>
</gene>
<dbReference type="AlphaFoldDB" id="A0A438HIV0"/>
<dbReference type="SUPFAM" id="SSF52540">
    <property type="entry name" value="P-loop containing nucleoside triphosphate hydrolases"/>
    <property type="match status" value="1"/>
</dbReference>
<dbReference type="InterPro" id="IPR027417">
    <property type="entry name" value="P-loop_NTPase"/>
</dbReference>
<keyword evidence="4" id="KW-0378">Hydrolase</keyword>
<proteinExistence type="predicted"/>
<evidence type="ECO:0000259" key="3">
    <source>
        <dbReference type="Pfam" id="PF00271"/>
    </source>
</evidence>
<keyword evidence="4" id="KW-0067">ATP-binding</keyword>
<sequence>MEIYVDDEAKLTLHGLVQHYIKLSELEKNRKLNDLLDALDFNQVVIFVKSVSRAAELNKLLMECNFPSICIHSGMPQEERIISSQSMRIILLFATVGFGFTGLGMASDLEVAPFFNRAYKEPVQDWESDNGVVFSYLVFKTMGVSKLKANNIYMGGSKLLFIVSKLILDLAIGFRLTPQGVLVCLVHNPIGLDKDVILA</sequence>